<evidence type="ECO:0000256" key="1">
    <source>
        <dbReference type="ARBA" id="ARBA00022801"/>
    </source>
</evidence>
<keyword evidence="3" id="KW-0472">Membrane</keyword>
<dbReference type="PANTHER" id="PTHR22946:SF9">
    <property type="entry name" value="POLYKETIDE TRANSFERASE AF380"/>
    <property type="match status" value="1"/>
</dbReference>
<proteinExistence type="inferred from homology"/>
<sequence>MPDWMILVLIFVFGPVPITAVFILSCYLYYRWNYIHVITRIFQERPLFIIPRGEVNAAAEDVRITTADGRLLRGCYLKTPAADRKGVILFGLEFGSDRWSCQSYCEKLVAEGYDVFAYEPRNQGDSDKDANYEPLQWVTDRDLADARAALKYLHYRPDADPHGVGIFGVSKGGSLGLLLAAEDRLVRCVVTDGAFGTYTTMVPFIRKWVGIYIKRREWLRTRIPDWFYGALANAALSDVQKLRHLEFVSVEKAVRRMRQPWLVIHGAADTYIKPEMAETLLGQAKRVTAKELWMVDGAKHNMALHVAGESYHANLVAFFDKHLGGPSVARRSLSQPKAARVELSAREAVAKK</sequence>
<keyword evidence="3" id="KW-0812">Transmembrane</keyword>
<evidence type="ECO:0000313" key="5">
    <source>
        <dbReference type="EMBL" id="QEL14388.1"/>
    </source>
</evidence>
<dbReference type="PANTHER" id="PTHR22946">
    <property type="entry name" value="DIENELACTONE HYDROLASE DOMAIN-CONTAINING PROTEIN-RELATED"/>
    <property type="match status" value="1"/>
</dbReference>
<dbReference type="InterPro" id="IPR050261">
    <property type="entry name" value="FrsA_esterase"/>
</dbReference>
<accession>A0A5C1ABI9</accession>
<keyword evidence="3" id="KW-1133">Transmembrane helix</keyword>
<comment type="similarity">
    <text evidence="2">Belongs to the AB hydrolase superfamily. FUS2 hydrolase family.</text>
</comment>
<dbReference type="RefSeq" id="WP_246173661.1">
    <property type="nucleotide sequence ID" value="NZ_CP042425.1"/>
</dbReference>
<protein>
    <submittedName>
        <fullName evidence="5">Hydrolase of the alpha/beta superfamily protein</fullName>
    </submittedName>
</protein>
<dbReference type="KEGG" id="lrs:PX52LOC_01276"/>
<dbReference type="GO" id="GO:0052689">
    <property type="term" value="F:carboxylic ester hydrolase activity"/>
    <property type="evidence" value="ECO:0007669"/>
    <property type="project" value="UniProtKB-ARBA"/>
</dbReference>
<dbReference type="Pfam" id="PF12697">
    <property type="entry name" value="Abhydrolase_6"/>
    <property type="match status" value="1"/>
</dbReference>
<dbReference type="EMBL" id="CP042425">
    <property type="protein sequence ID" value="QEL14388.1"/>
    <property type="molecule type" value="Genomic_DNA"/>
</dbReference>
<evidence type="ECO:0000256" key="2">
    <source>
        <dbReference type="ARBA" id="ARBA00038115"/>
    </source>
</evidence>
<organism evidence="5 6">
    <name type="scientific">Limnoglobus roseus</name>
    <dbReference type="NCBI Taxonomy" id="2598579"/>
    <lineage>
        <taxon>Bacteria</taxon>
        <taxon>Pseudomonadati</taxon>
        <taxon>Planctomycetota</taxon>
        <taxon>Planctomycetia</taxon>
        <taxon>Gemmatales</taxon>
        <taxon>Gemmataceae</taxon>
        <taxon>Limnoglobus</taxon>
    </lineage>
</organism>
<feature type="transmembrane region" description="Helical" evidence="3">
    <location>
        <begin position="6"/>
        <end position="30"/>
    </location>
</feature>
<evidence type="ECO:0000259" key="4">
    <source>
        <dbReference type="Pfam" id="PF12697"/>
    </source>
</evidence>
<reference evidence="6" key="1">
    <citation type="submission" date="2019-08" db="EMBL/GenBank/DDBJ databases">
        <title>Limnoglobus roseus gen. nov., sp. nov., a novel freshwater planctomycete with a giant genome from the family Gemmataceae.</title>
        <authorList>
            <person name="Kulichevskaya I.S."/>
            <person name="Naumoff D.G."/>
            <person name="Miroshnikov K."/>
            <person name="Ivanova A."/>
            <person name="Philippov D.A."/>
            <person name="Hakobyan A."/>
            <person name="Rijpstra I.C."/>
            <person name="Sinninghe Damste J.S."/>
            <person name="Liesack W."/>
            <person name="Dedysh S.N."/>
        </authorList>
    </citation>
    <scope>NUCLEOTIDE SEQUENCE [LARGE SCALE GENOMIC DNA]</scope>
    <source>
        <strain evidence="6">PX52</strain>
    </source>
</reference>
<keyword evidence="1 5" id="KW-0378">Hydrolase</keyword>
<gene>
    <name evidence="5" type="ORF">PX52LOC_01276</name>
</gene>
<name>A0A5C1ABI9_9BACT</name>
<feature type="domain" description="AB hydrolase-1" evidence="4">
    <location>
        <begin position="99"/>
        <end position="304"/>
    </location>
</feature>
<dbReference type="Proteomes" id="UP000324974">
    <property type="component" value="Chromosome"/>
</dbReference>
<dbReference type="SUPFAM" id="SSF53474">
    <property type="entry name" value="alpha/beta-Hydrolases"/>
    <property type="match status" value="1"/>
</dbReference>
<evidence type="ECO:0000256" key="3">
    <source>
        <dbReference type="SAM" id="Phobius"/>
    </source>
</evidence>
<dbReference type="InterPro" id="IPR000073">
    <property type="entry name" value="AB_hydrolase_1"/>
</dbReference>
<dbReference type="InterPro" id="IPR029058">
    <property type="entry name" value="AB_hydrolase_fold"/>
</dbReference>
<dbReference type="Gene3D" id="3.40.50.1820">
    <property type="entry name" value="alpha/beta hydrolase"/>
    <property type="match status" value="1"/>
</dbReference>
<evidence type="ECO:0000313" key="6">
    <source>
        <dbReference type="Proteomes" id="UP000324974"/>
    </source>
</evidence>
<dbReference type="AlphaFoldDB" id="A0A5C1ABI9"/>
<keyword evidence="6" id="KW-1185">Reference proteome</keyword>